<dbReference type="EMBL" id="JYDI01004202">
    <property type="protein sequence ID" value="KRY07171.1"/>
    <property type="molecule type" value="Genomic_DNA"/>
</dbReference>
<reference evidence="1 2" key="1">
    <citation type="submission" date="2015-01" db="EMBL/GenBank/DDBJ databases">
        <title>Evolution of Trichinella species and genotypes.</title>
        <authorList>
            <person name="Korhonen P.K."/>
            <person name="Edoardo P."/>
            <person name="Giuseppe L.R."/>
            <person name="Gasser R.B."/>
        </authorList>
    </citation>
    <scope>NUCLEOTIDE SEQUENCE [LARGE SCALE GENOMIC DNA]</scope>
    <source>
        <strain evidence="1">ISS120</strain>
    </source>
</reference>
<proteinExistence type="predicted"/>
<comment type="caution">
    <text evidence="1">The sequence shown here is derived from an EMBL/GenBank/DDBJ whole genome shotgun (WGS) entry which is preliminary data.</text>
</comment>
<dbReference type="AlphaFoldDB" id="A0A0V0Z4C0"/>
<evidence type="ECO:0000313" key="2">
    <source>
        <dbReference type="Proteomes" id="UP000054653"/>
    </source>
</evidence>
<name>A0A0V0Z4C0_TRIBR</name>
<sequence>MFWVLKNVLSQYLHFPTNDDSYGWISTFPMLIHKEFANLFIRN</sequence>
<accession>A0A0V0Z4C0</accession>
<dbReference type="Proteomes" id="UP000054653">
    <property type="component" value="Unassembled WGS sequence"/>
</dbReference>
<evidence type="ECO:0000313" key="1">
    <source>
        <dbReference type="EMBL" id="KRY07171.1"/>
    </source>
</evidence>
<protein>
    <submittedName>
        <fullName evidence="1">Uncharacterized protein</fullName>
    </submittedName>
</protein>
<organism evidence="1 2">
    <name type="scientific">Trichinella britovi</name>
    <name type="common">Parasitic roundworm</name>
    <dbReference type="NCBI Taxonomy" id="45882"/>
    <lineage>
        <taxon>Eukaryota</taxon>
        <taxon>Metazoa</taxon>
        <taxon>Ecdysozoa</taxon>
        <taxon>Nematoda</taxon>
        <taxon>Enoplea</taxon>
        <taxon>Dorylaimia</taxon>
        <taxon>Trichinellida</taxon>
        <taxon>Trichinellidae</taxon>
        <taxon>Trichinella</taxon>
    </lineage>
</organism>
<gene>
    <name evidence="1" type="ORF">T03_2161</name>
</gene>
<keyword evidence="2" id="KW-1185">Reference proteome</keyword>